<dbReference type="Gene3D" id="3.10.450.50">
    <property type="match status" value="1"/>
</dbReference>
<organism evidence="1 2">
    <name type="scientific">Nocardioides yefusunii</name>
    <dbReference type="NCBI Taxonomy" id="2500546"/>
    <lineage>
        <taxon>Bacteria</taxon>
        <taxon>Bacillati</taxon>
        <taxon>Actinomycetota</taxon>
        <taxon>Actinomycetes</taxon>
        <taxon>Propionibacteriales</taxon>
        <taxon>Nocardioidaceae</taxon>
        <taxon>Nocardioides</taxon>
    </lineage>
</organism>
<dbReference type="EMBL" id="JBHSQI010000009">
    <property type="protein sequence ID" value="MFC6154763.1"/>
    <property type="molecule type" value="Genomic_DNA"/>
</dbReference>
<accession>A0ABW1QZX7</accession>
<reference evidence="2" key="1">
    <citation type="journal article" date="2019" name="Int. J. Syst. Evol. Microbiol.">
        <title>The Global Catalogue of Microorganisms (GCM) 10K type strain sequencing project: providing services to taxonomists for standard genome sequencing and annotation.</title>
        <authorList>
            <consortium name="The Broad Institute Genomics Platform"/>
            <consortium name="The Broad Institute Genome Sequencing Center for Infectious Disease"/>
            <person name="Wu L."/>
            <person name="Ma J."/>
        </authorList>
    </citation>
    <scope>NUCLEOTIDE SEQUENCE [LARGE SCALE GENOMIC DNA]</scope>
    <source>
        <strain evidence="2">DFY28</strain>
    </source>
</reference>
<keyword evidence="2" id="KW-1185">Reference proteome</keyword>
<evidence type="ECO:0000313" key="2">
    <source>
        <dbReference type="Proteomes" id="UP001596098"/>
    </source>
</evidence>
<name>A0ABW1QZX7_9ACTN</name>
<proteinExistence type="predicted"/>
<dbReference type="InterPro" id="IPR032710">
    <property type="entry name" value="NTF2-like_dom_sf"/>
</dbReference>
<comment type="caution">
    <text evidence="1">The sequence shown here is derived from an EMBL/GenBank/DDBJ whole genome shotgun (WGS) entry which is preliminary data.</text>
</comment>
<gene>
    <name evidence="1" type="ORF">ACFPWU_13925</name>
</gene>
<protein>
    <recommendedName>
        <fullName evidence="3">Nuclear transport factor 2 family protein</fullName>
    </recommendedName>
</protein>
<evidence type="ECO:0000313" key="1">
    <source>
        <dbReference type="EMBL" id="MFC6154763.1"/>
    </source>
</evidence>
<evidence type="ECO:0008006" key="3">
    <source>
        <dbReference type="Google" id="ProtNLM"/>
    </source>
</evidence>
<dbReference type="RefSeq" id="WP_164878753.1">
    <property type="nucleotide sequence ID" value="NZ_CP034929.1"/>
</dbReference>
<dbReference type="SUPFAM" id="SSF54427">
    <property type="entry name" value="NTF2-like"/>
    <property type="match status" value="1"/>
</dbReference>
<sequence>MTSPSPVEIHLPSADGVARAHEVAAQWLPAFLEGRRAADELYLDADGTSQVVTWHNTTESESVVQRTPSRTRANDAGSALRVEDVKVEVFDGGWVFQAVTVGTNEHGGAVRIPVCLVARLQDGKIARFEEYADSRAFETLFTRPEVAGKPADV</sequence>
<dbReference type="Proteomes" id="UP001596098">
    <property type="component" value="Unassembled WGS sequence"/>
</dbReference>